<dbReference type="EMBL" id="JACGCM010000589">
    <property type="protein sequence ID" value="KAF6170405.1"/>
    <property type="molecule type" value="Genomic_DNA"/>
</dbReference>
<dbReference type="InterPro" id="IPR036852">
    <property type="entry name" value="Peptidase_S8/S53_dom_sf"/>
</dbReference>
<keyword evidence="2" id="KW-0645">Protease</keyword>
<dbReference type="InterPro" id="IPR000209">
    <property type="entry name" value="Peptidase_S8/S53_dom"/>
</dbReference>
<feature type="domain" description="Peptidase S8/S53" evidence="6">
    <location>
        <begin position="166"/>
        <end position="314"/>
    </location>
</feature>
<evidence type="ECO:0000256" key="2">
    <source>
        <dbReference type="ARBA" id="ARBA00022670"/>
    </source>
</evidence>
<gene>
    <name evidence="7" type="ORF">GIB67_014335</name>
</gene>
<evidence type="ECO:0000259" key="6">
    <source>
        <dbReference type="Pfam" id="PF00082"/>
    </source>
</evidence>
<feature type="compositionally biased region" description="Acidic residues" evidence="5">
    <location>
        <begin position="48"/>
        <end position="98"/>
    </location>
</feature>
<dbReference type="GO" id="GO:0005794">
    <property type="term" value="C:Golgi apparatus"/>
    <property type="evidence" value="ECO:0007669"/>
    <property type="project" value="TreeGrafter"/>
</dbReference>
<sequence>MDSDNEWIYGERCNSLRGTRYITSDEEEENEWQCRWGDDSSDNNESNDNGDDDESEEKKEDDESEEEKEDDENEEEKEDDESDDGESEEKTETEENDSDGNGMMEGLQANCKKTKEDDKPFILATQASQVFYCKNQSRPNEEWHVALDSPKRLTKDIDAYEDPLVFTAQVSYTSWFLDAFNYAMATHKDVLNLSIGGHDYYLDLPFVEKVWELTANNIIMVSAIGNDGPLYEPLDNLADQSDVIGVGGIDYNDCIASFSSRGMSTWEMPHGYGRVKPDIVASGREIMGSKISTGYKSLSGTSVASPVVAGVGANGFSLPRKLSNVKIILNGGQKVHVDASARNADSIQATLTENRRSLIMHVALLISFVYFFALKHGTYEMDPNELQDFLDCKANMAFKNWKTQLRKDHYDIYYTYEERKNHRPKAVKKEYWNLFVDICSTAKEQEKREKGKRARSKMVSPHTTGRMGSARKKDILAIRDSPLPDGVRGGNCIMKDMYGKIVAYGSI</sequence>
<name>A0A7J7NT73_9MAGN</name>
<dbReference type="InterPro" id="IPR050131">
    <property type="entry name" value="Peptidase_S8_subtilisin-like"/>
</dbReference>
<dbReference type="PROSITE" id="PS00138">
    <property type="entry name" value="SUBTILASE_SER"/>
    <property type="match status" value="1"/>
</dbReference>
<protein>
    <recommendedName>
        <fullName evidence="6">Peptidase S8/S53 domain-containing protein</fullName>
    </recommendedName>
</protein>
<accession>A0A7J7NT73</accession>
<dbReference type="Gene3D" id="3.40.50.200">
    <property type="entry name" value="Peptidase S8/S53 domain"/>
    <property type="match status" value="1"/>
</dbReference>
<dbReference type="InterPro" id="IPR023828">
    <property type="entry name" value="Peptidase_S8_Ser-AS"/>
</dbReference>
<comment type="caution">
    <text evidence="7">The sequence shown here is derived from an EMBL/GenBank/DDBJ whole genome shotgun (WGS) entry which is preliminary data.</text>
</comment>
<keyword evidence="4" id="KW-0720">Serine protease</keyword>
<dbReference type="Pfam" id="PF00082">
    <property type="entry name" value="Peptidase_S8"/>
    <property type="match status" value="1"/>
</dbReference>
<evidence type="ECO:0000256" key="5">
    <source>
        <dbReference type="SAM" id="MobiDB-lite"/>
    </source>
</evidence>
<dbReference type="OrthoDB" id="1740355at2759"/>
<reference evidence="7 8" key="1">
    <citation type="journal article" date="2020" name="IScience">
        <title>Genome Sequencing of the Endangered Kingdonia uniflora (Circaeasteraceae, Ranunculales) Reveals Potential Mechanisms of Evolutionary Specialization.</title>
        <authorList>
            <person name="Sun Y."/>
            <person name="Deng T."/>
            <person name="Zhang A."/>
            <person name="Moore M.J."/>
            <person name="Landis J.B."/>
            <person name="Lin N."/>
            <person name="Zhang H."/>
            <person name="Zhang X."/>
            <person name="Huang J."/>
            <person name="Zhang X."/>
            <person name="Sun H."/>
            <person name="Wang H."/>
        </authorList>
    </citation>
    <scope>NUCLEOTIDE SEQUENCE [LARGE SCALE GENOMIC DNA]</scope>
    <source>
        <strain evidence="7">TB1705</strain>
        <tissue evidence="7">Leaf</tissue>
    </source>
</reference>
<comment type="similarity">
    <text evidence="1">Belongs to the peptidase S8 family.</text>
</comment>
<feature type="region of interest" description="Disordered" evidence="5">
    <location>
        <begin position="446"/>
        <end position="467"/>
    </location>
</feature>
<dbReference type="GO" id="GO:0006508">
    <property type="term" value="P:proteolysis"/>
    <property type="evidence" value="ECO:0007669"/>
    <property type="project" value="UniProtKB-KW"/>
</dbReference>
<feature type="region of interest" description="Disordered" evidence="5">
    <location>
        <begin position="1"/>
        <end position="106"/>
    </location>
</feature>
<organism evidence="7 8">
    <name type="scientific">Kingdonia uniflora</name>
    <dbReference type="NCBI Taxonomy" id="39325"/>
    <lineage>
        <taxon>Eukaryota</taxon>
        <taxon>Viridiplantae</taxon>
        <taxon>Streptophyta</taxon>
        <taxon>Embryophyta</taxon>
        <taxon>Tracheophyta</taxon>
        <taxon>Spermatophyta</taxon>
        <taxon>Magnoliopsida</taxon>
        <taxon>Ranunculales</taxon>
        <taxon>Circaeasteraceae</taxon>
        <taxon>Kingdonia</taxon>
    </lineage>
</organism>
<dbReference type="PANTHER" id="PTHR43806:SF7">
    <property type="entry name" value="MEMBRANE-BOUND TRANSCRIPTION FACTOR SITE-1 PROTEASE"/>
    <property type="match status" value="1"/>
</dbReference>
<proteinExistence type="inferred from homology"/>
<evidence type="ECO:0000313" key="7">
    <source>
        <dbReference type="EMBL" id="KAF6170405.1"/>
    </source>
</evidence>
<dbReference type="SUPFAM" id="SSF52743">
    <property type="entry name" value="Subtilisin-like"/>
    <property type="match status" value="1"/>
</dbReference>
<keyword evidence="8" id="KW-1185">Reference proteome</keyword>
<evidence type="ECO:0000256" key="4">
    <source>
        <dbReference type="ARBA" id="ARBA00022825"/>
    </source>
</evidence>
<dbReference type="GO" id="GO:0004252">
    <property type="term" value="F:serine-type endopeptidase activity"/>
    <property type="evidence" value="ECO:0007669"/>
    <property type="project" value="InterPro"/>
</dbReference>
<keyword evidence="3" id="KW-0378">Hydrolase</keyword>
<dbReference type="AlphaFoldDB" id="A0A7J7NT73"/>
<dbReference type="Proteomes" id="UP000541444">
    <property type="component" value="Unassembled WGS sequence"/>
</dbReference>
<evidence type="ECO:0000256" key="1">
    <source>
        <dbReference type="ARBA" id="ARBA00011073"/>
    </source>
</evidence>
<evidence type="ECO:0000313" key="8">
    <source>
        <dbReference type="Proteomes" id="UP000541444"/>
    </source>
</evidence>
<evidence type="ECO:0000256" key="3">
    <source>
        <dbReference type="ARBA" id="ARBA00022801"/>
    </source>
</evidence>
<dbReference type="PANTHER" id="PTHR43806">
    <property type="entry name" value="PEPTIDASE S8"/>
    <property type="match status" value="1"/>
</dbReference>